<proteinExistence type="predicted"/>
<dbReference type="Pfam" id="PF25137">
    <property type="entry name" value="ADH_Fe_C"/>
    <property type="match status" value="1"/>
</dbReference>
<feature type="domain" description="Fe-containing alcohol dehydrogenase-like C-terminal" evidence="1">
    <location>
        <begin position="240"/>
        <end position="325"/>
    </location>
</feature>
<dbReference type="Proteomes" id="UP000504638">
    <property type="component" value="Unplaced"/>
</dbReference>
<organism evidence="2">
    <name type="scientific">Eremomyces bilateralis CBS 781.70</name>
    <dbReference type="NCBI Taxonomy" id="1392243"/>
    <lineage>
        <taxon>Eukaryota</taxon>
        <taxon>Fungi</taxon>
        <taxon>Dikarya</taxon>
        <taxon>Ascomycota</taxon>
        <taxon>Pezizomycotina</taxon>
        <taxon>Dothideomycetes</taxon>
        <taxon>Dothideomycetes incertae sedis</taxon>
        <taxon>Eremomycetales</taxon>
        <taxon>Eremomycetaceae</taxon>
        <taxon>Eremomyces</taxon>
    </lineage>
</organism>
<evidence type="ECO:0000259" key="1">
    <source>
        <dbReference type="Pfam" id="PF25137"/>
    </source>
</evidence>
<dbReference type="PANTHER" id="PTHR11496:SF107">
    <property type="entry name" value="ALCOHOL DEHYDROGENASE, PUTATIVE (AFU_ORTHOLOGUE AFUA_1G06800)-RELATED"/>
    <property type="match status" value="1"/>
</dbReference>
<dbReference type="PANTHER" id="PTHR11496">
    <property type="entry name" value="ALCOHOL DEHYDROGENASE"/>
    <property type="match status" value="1"/>
</dbReference>
<dbReference type="GeneID" id="54421110"/>
<sequence length="336" mass="37310">MDWFLSGDRKPETTSSSCPRDMYYLYSKLLRGNLRHGVDLLCFCLANHPNYFKASNIIIIISESLSTQTEHVKGLADALSSCVVCICNGLRPRTLWSEVLDVVKEIQPTRYRPTHHSRALANNATTVEDLSRMNANLDPRDMVVQKVPIISVPTSLSGDGTSRGPELIVLDAEMCRATLDWVWYSTAVRALDYCVETILSPERTGKGSEAAMTGLRRLVPALLRCRHAKDPHREDQARHYHGIGHQLGPFGVGHWETSCVLLPAVCKYNAQGKEHAERQQIIMKALGDDPENQCDMGDAFDTIITELGMVRKLENVGVGAEELGEQVLEILRAVAG</sequence>
<dbReference type="GO" id="GO:0005739">
    <property type="term" value="C:mitochondrion"/>
    <property type="evidence" value="ECO:0007669"/>
    <property type="project" value="TreeGrafter"/>
</dbReference>
<name>A0A6G1GF03_9PEZI</name>
<dbReference type="EMBL" id="ML975150">
    <property type="protein sequence ID" value="KAF1816582.1"/>
    <property type="molecule type" value="Genomic_DNA"/>
</dbReference>
<dbReference type="Gene3D" id="1.20.1090.10">
    <property type="entry name" value="Dehydroquinate synthase-like - alpha domain"/>
    <property type="match status" value="1"/>
</dbReference>
<keyword evidence="3" id="KW-1185">Reference proteome</keyword>
<dbReference type="InterPro" id="IPR039697">
    <property type="entry name" value="Alcohol_dehydrogenase_Fe"/>
</dbReference>
<dbReference type="GO" id="GO:0004022">
    <property type="term" value="F:alcohol dehydrogenase (NAD+) activity"/>
    <property type="evidence" value="ECO:0007669"/>
    <property type="project" value="TreeGrafter"/>
</dbReference>
<gene>
    <name evidence="2 4" type="ORF">P152DRAFT_464096</name>
</gene>
<reference evidence="4" key="3">
    <citation type="submission" date="2025-04" db="UniProtKB">
        <authorList>
            <consortium name="RefSeq"/>
        </authorList>
    </citation>
    <scope>IDENTIFICATION</scope>
    <source>
        <strain evidence="4">CBS 781.70</strain>
    </source>
</reference>
<reference evidence="4" key="2">
    <citation type="submission" date="2020-04" db="EMBL/GenBank/DDBJ databases">
        <authorList>
            <consortium name="NCBI Genome Project"/>
        </authorList>
    </citation>
    <scope>NUCLEOTIDE SEQUENCE</scope>
    <source>
        <strain evidence="4">CBS 781.70</strain>
    </source>
</reference>
<evidence type="ECO:0000313" key="2">
    <source>
        <dbReference type="EMBL" id="KAF1816582.1"/>
    </source>
</evidence>
<accession>A0A6G1GF03</accession>
<dbReference type="RefSeq" id="XP_033538213.1">
    <property type="nucleotide sequence ID" value="XM_033680540.1"/>
</dbReference>
<dbReference type="OrthoDB" id="339764at2759"/>
<dbReference type="SUPFAM" id="SSF56796">
    <property type="entry name" value="Dehydroquinate synthase-like"/>
    <property type="match status" value="1"/>
</dbReference>
<evidence type="ECO:0000313" key="4">
    <source>
        <dbReference type="RefSeq" id="XP_033538213.1"/>
    </source>
</evidence>
<dbReference type="AlphaFoldDB" id="A0A6G1GF03"/>
<protein>
    <submittedName>
        <fullName evidence="2 4">Dehydroquinate synthase-like protein</fullName>
    </submittedName>
</protein>
<reference evidence="2 4" key="1">
    <citation type="submission" date="2020-01" db="EMBL/GenBank/DDBJ databases">
        <authorList>
            <consortium name="DOE Joint Genome Institute"/>
            <person name="Haridas S."/>
            <person name="Albert R."/>
            <person name="Binder M."/>
            <person name="Bloem J."/>
            <person name="Labutti K."/>
            <person name="Salamov A."/>
            <person name="Andreopoulos B."/>
            <person name="Baker S.E."/>
            <person name="Barry K."/>
            <person name="Bills G."/>
            <person name="Bluhm B.H."/>
            <person name="Cannon C."/>
            <person name="Castanera R."/>
            <person name="Culley D.E."/>
            <person name="Daum C."/>
            <person name="Ezra D."/>
            <person name="Gonzalez J.B."/>
            <person name="Henrissat B."/>
            <person name="Kuo A."/>
            <person name="Liang C."/>
            <person name="Lipzen A."/>
            <person name="Lutzoni F."/>
            <person name="Magnuson J."/>
            <person name="Mondo S."/>
            <person name="Nolan M."/>
            <person name="Ohm R."/>
            <person name="Pangilinan J."/>
            <person name="Park H.-J."/>
            <person name="Ramirez L."/>
            <person name="Alfaro M."/>
            <person name="Sun H."/>
            <person name="Tritt A."/>
            <person name="Yoshinaga Y."/>
            <person name="Zwiers L.-H."/>
            <person name="Turgeon B.G."/>
            <person name="Goodwin S.B."/>
            <person name="Spatafora J.W."/>
            <person name="Crous P.W."/>
            <person name="Grigoriev I.V."/>
        </authorList>
    </citation>
    <scope>NUCLEOTIDE SEQUENCE</scope>
    <source>
        <strain evidence="2 4">CBS 781.70</strain>
    </source>
</reference>
<evidence type="ECO:0000313" key="3">
    <source>
        <dbReference type="Proteomes" id="UP000504638"/>
    </source>
</evidence>
<dbReference type="InterPro" id="IPR056798">
    <property type="entry name" value="ADH_Fe_C"/>
</dbReference>